<dbReference type="PANTHER" id="PTHR36427">
    <property type="entry name" value="54S RIBOSOMAL PROTEIN L1, MITOCHONDRIAL"/>
    <property type="match status" value="1"/>
</dbReference>
<reference evidence="5 6" key="1">
    <citation type="journal article" date="2018" name="Gigascience">
        <title>Genomes of trombidid mites reveal novel predicted allergens and laterally-transferred genes associated with secondary metabolism.</title>
        <authorList>
            <person name="Dong X."/>
            <person name="Chaisiri K."/>
            <person name="Xia D."/>
            <person name="Armstrong S.D."/>
            <person name="Fang Y."/>
            <person name="Donnelly M.J."/>
            <person name="Kadowaki T."/>
            <person name="McGarry J.W."/>
            <person name="Darby A.C."/>
            <person name="Makepeace B.L."/>
        </authorList>
    </citation>
    <scope>NUCLEOTIDE SEQUENCE [LARGE SCALE GENOMIC DNA]</scope>
    <source>
        <strain evidence="5">UoL-UT</strain>
    </source>
</reference>
<evidence type="ECO:0000313" key="6">
    <source>
        <dbReference type="Proteomes" id="UP000288716"/>
    </source>
</evidence>
<dbReference type="AlphaFoldDB" id="A0A443SKS3"/>
<dbReference type="InterPro" id="IPR028364">
    <property type="entry name" value="Ribosomal_uL1/biogenesis"/>
</dbReference>
<keyword evidence="2 5" id="KW-0689">Ribosomal protein</keyword>
<dbReference type="OrthoDB" id="1747252at2759"/>
<dbReference type="SUPFAM" id="SSF56808">
    <property type="entry name" value="Ribosomal protein L1"/>
    <property type="match status" value="1"/>
</dbReference>
<keyword evidence="3" id="KW-0687">Ribonucleoprotein</keyword>
<dbReference type="Pfam" id="PF00687">
    <property type="entry name" value="Ribosomal_L1"/>
    <property type="match status" value="1"/>
</dbReference>
<dbReference type="GO" id="GO:1990904">
    <property type="term" value="C:ribonucleoprotein complex"/>
    <property type="evidence" value="ECO:0007669"/>
    <property type="project" value="UniProtKB-KW"/>
</dbReference>
<comment type="similarity">
    <text evidence="1">Belongs to the universal ribosomal protein uL1 family.</text>
</comment>
<protein>
    <submittedName>
        <fullName evidence="5">39S ribosomal protein L1-like protein</fullName>
    </submittedName>
</protein>
<name>A0A443SKS3_9ACAR</name>
<dbReference type="InterPro" id="IPR016095">
    <property type="entry name" value="Ribosomal_uL1_3-a/b-sand"/>
</dbReference>
<keyword evidence="6" id="KW-1185">Reference proteome</keyword>
<sequence>MLLLQSNRGRKRKGARIKAQMENRKRAIQRKLEEKNKPPKKWVPPNLRIEKSNIGVTSRRYNEDLLLDLPPDDVYHCEGFKQIAYSLAEAIKFHQETHHPTMYNEPNAVVDAFVELNLRTKKKTKFLSAFTGMLMMPHEFDFKQSRRLVVICKKPEDQEKALNLGASIVGSNDVIKQLKSKNLTSIDFDHILCHSDMLIELAEVRGILKEHFPNKLKGNYGTDIEALMKKFTNSIEYKCVRDDFEPDFGTISVPFGRLNCKEEHLLENLVAVLQKIEGHQPKDAPGEFITRVLIKSKPSSEEFRIRHWDLLENYEDPYAVESENDSNEEMNELRQ</sequence>
<dbReference type="Gene3D" id="3.30.190.20">
    <property type="match status" value="1"/>
</dbReference>
<evidence type="ECO:0000256" key="4">
    <source>
        <dbReference type="SAM" id="MobiDB-lite"/>
    </source>
</evidence>
<evidence type="ECO:0000313" key="5">
    <source>
        <dbReference type="EMBL" id="RWS28131.1"/>
    </source>
</evidence>
<dbReference type="PANTHER" id="PTHR36427:SF3">
    <property type="entry name" value="LARGE RIBOSOMAL SUBUNIT PROTEIN UL1M"/>
    <property type="match status" value="1"/>
</dbReference>
<gene>
    <name evidence="5" type="ORF">B4U80_06373</name>
</gene>
<evidence type="ECO:0000256" key="1">
    <source>
        <dbReference type="ARBA" id="ARBA00010531"/>
    </source>
</evidence>
<dbReference type="VEuPathDB" id="VectorBase:LDEU003908"/>
<organism evidence="5 6">
    <name type="scientific">Leptotrombidium deliense</name>
    <dbReference type="NCBI Taxonomy" id="299467"/>
    <lineage>
        <taxon>Eukaryota</taxon>
        <taxon>Metazoa</taxon>
        <taxon>Ecdysozoa</taxon>
        <taxon>Arthropoda</taxon>
        <taxon>Chelicerata</taxon>
        <taxon>Arachnida</taxon>
        <taxon>Acari</taxon>
        <taxon>Acariformes</taxon>
        <taxon>Trombidiformes</taxon>
        <taxon>Prostigmata</taxon>
        <taxon>Anystina</taxon>
        <taxon>Parasitengona</taxon>
        <taxon>Trombiculoidea</taxon>
        <taxon>Trombiculidae</taxon>
        <taxon>Leptotrombidium</taxon>
    </lineage>
</organism>
<dbReference type="Proteomes" id="UP000288716">
    <property type="component" value="Unassembled WGS sequence"/>
</dbReference>
<evidence type="ECO:0000256" key="3">
    <source>
        <dbReference type="ARBA" id="ARBA00023274"/>
    </source>
</evidence>
<dbReference type="STRING" id="299467.A0A443SKS3"/>
<feature type="region of interest" description="Disordered" evidence="4">
    <location>
        <begin position="1"/>
        <end position="23"/>
    </location>
</feature>
<evidence type="ECO:0000256" key="2">
    <source>
        <dbReference type="ARBA" id="ARBA00022980"/>
    </source>
</evidence>
<dbReference type="InterPro" id="IPR023674">
    <property type="entry name" value="Ribosomal_uL1-like"/>
</dbReference>
<accession>A0A443SKS3</accession>
<dbReference type="EMBL" id="NCKV01001557">
    <property type="protein sequence ID" value="RWS28131.1"/>
    <property type="molecule type" value="Genomic_DNA"/>
</dbReference>
<dbReference type="GO" id="GO:0005840">
    <property type="term" value="C:ribosome"/>
    <property type="evidence" value="ECO:0007669"/>
    <property type="project" value="UniProtKB-KW"/>
</dbReference>
<proteinExistence type="inferred from homology"/>
<dbReference type="Gene3D" id="3.40.50.790">
    <property type="match status" value="1"/>
</dbReference>
<comment type="caution">
    <text evidence="5">The sequence shown here is derived from an EMBL/GenBank/DDBJ whole genome shotgun (WGS) entry which is preliminary data.</text>
</comment>